<dbReference type="RefSeq" id="WP_107584931.1">
    <property type="nucleotide sequence ID" value="NZ_PZJJ01000013.1"/>
</dbReference>
<evidence type="ECO:0000259" key="2">
    <source>
        <dbReference type="Pfam" id="PF04892"/>
    </source>
</evidence>
<gene>
    <name evidence="3" type="ORF">C6Y45_09175</name>
</gene>
<feature type="transmembrane region" description="Helical" evidence="1">
    <location>
        <begin position="202"/>
        <end position="219"/>
    </location>
</feature>
<feature type="transmembrane region" description="Helical" evidence="1">
    <location>
        <begin position="74"/>
        <end position="94"/>
    </location>
</feature>
<accession>A0A2T4U5Y9</accession>
<dbReference type="Proteomes" id="UP000240509">
    <property type="component" value="Unassembled WGS sequence"/>
</dbReference>
<evidence type="ECO:0000313" key="4">
    <source>
        <dbReference type="Proteomes" id="UP000240509"/>
    </source>
</evidence>
<evidence type="ECO:0000313" key="3">
    <source>
        <dbReference type="EMBL" id="PTL38799.1"/>
    </source>
</evidence>
<dbReference type="OrthoDB" id="291892at2"/>
<keyword evidence="1" id="KW-0472">Membrane</keyword>
<evidence type="ECO:0000256" key="1">
    <source>
        <dbReference type="SAM" id="Phobius"/>
    </source>
</evidence>
<sequence length="262" mass="28787">MKFIKFFLINLVPIFIVMTVIYTASSQTSEQQDISPVLDRVAGEDDLRSTLSSVREQIDGGADLLIAAAAARPVLSLGAFLFLSAAGAAVFFYFFQTTGALWKKVLQGLLAVTLVLAFTGSLLYALRGDTVLEVLRDTASFEPVRLLLAGIDFTYAGTHINQQTQGTDGLMEFFLRKGAHFVLFGLLGFFIYLALFKLSRNVLLSFFLTMLFVAGYAALDEYRQTFIDSRSGLVEDVLLDTAGGLLGTLLAWAKRYFFSSQS</sequence>
<dbReference type="NCBIfam" id="NF037970">
    <property type="entry name" value="vanZ_1"/>
    <property type="match status" value="1"/>
</dbReference>
<feature type="transmembrane region" description="Helical" evidence="1">
    <location>
        <begin position="178"/>
        <end position="195"/>
    </location>
</feature>
<comment type="caution">
    <text evidence="3">The sequence shown here is derived from an EMBL/GenBank/DDBJ whole genome shotgun (WGS) entry which is preliminary data.</text>
</comment>
<dbReference type="InterPro" id="IPR006976">
    <property type="entry name" value="VanZ-like"/>
</dbReference>
<reference evidence="3 4" key="1">
    <citation type="submission" date="2018-03" db="EMBL/GenBank/DDBJ databases">
        <title>Alkalicoccus saliphilus sp. nov., isolated from a mineral pool.</title>
        <authorList>
            <person name="Zhao B."/>
        </authorList>
    </citation>
    <scope>NUCLEOTIDE SEQUENCE [LARGE SCALE GENOMIC DNA]</scope>
    <source>
        <strain evidence="3 4">6AG</strain>
    </source>
</reference>
<feature type="transmembrane region" description="Helical" evidence="1">
    <location>
        <begin position="106"/>
        <end position="126"/>
    </location>
</feature>
<dbReference type="AlphaFoldDB" id="A0A2T4U5Y9"/>
<keyword evidence="1" id="KW-0812">Transmembrane</keyword>
<dbReference type="EMBL" id="PZJJ01000013">
    <property type="protein sequence ID" value="PTL38799.1"/>
    <property type="molecule type" value="Genomic_DNA"/>
</dbReference>
<feature type="domain" description="VanZ-like" evidence="2">
    <location>
        <begin position="165"/>
        <end position="253"/>
    </location>
</feature>
<proteinExistence type="predicted"/>
<feature type="transmembrane region" description="Helical" evidence="1">
    <location>
        <begin position="7"/>
        <end position="25"/>
    </location>
</feature>
<keyword evidence="4" id="KW-1185">Reference proteome</keyword>
<dbReference type="Pfam" id="PF04892">
    <property type="entry name" value="VanZ"/>
    <property type="match status" value="1"/>
</dbReference>
<organism evidence="3 4">
    <name type="scientific">Alkalicoccus saliphilus</name>
    <dbReference type="NCBI Taxonomy" id="200989"/>
    <lineage>
        <taxon>Bacteria</taxon>
        <taxon>Bacillati</taxon>
        <taxon>Bacillota</taxon>
        <taxon>Bacilli</taxon>
        <taxon>Bacillales</taxon>
        <taxon>Bacillaceae</taxon>
        <taxon>Alkalicoccus</taxon>
    </lineage>
</organism>
<name>A0A2T4U5Y9_9BACI</name>
<protein>
    <recommendedName>
        <fullName evidence="2">VanZ-like domain-containing protein</fullName>
    </recommendedName>
</protein>
<keyword evidence="1" id="KW-1133">Transmembrane helix</keyword>